<evidence type="ECO:0000256" key="3">
    <source>
        <dbReference type="PROSITE-ProRule" id="PRU00497"/>
    </source>
</evidence>
<dbReference type="PANTHER" id="PTHR12236:SF76">
    <property type="entry name" value="ADULT-SPECIFIC CUTICULAR PROTEIN ACP-20-LIKE PROTEIN"/>
    <property type="match status" value="1"/>
</dbReference>
<dbReference type="GO" id="GO:0042302">
    <property type="term" value="F:structural constituent of cuticle"/>
    <property type="evidence" value="ECO:0007669"/>
    <property type="project" value="UniProtKB-UniRule"/>
</dbReference>
<dbReference type="OrthoDB" id="6427684at2759"/>
<keyword evidence="1 3" id="KW-0193">Cuticle</keyword>
<feature type="chain" id="PRO_5032609102" evidence="4">
    <location>
        <begin position="18"/>
        <end position="135"/>
    </location>
</feature>
<dbReference type="PANTHER" id="PTHR12236">
    <property type="entry name" value="STRUCTURAL CONTITUENT OF CUTICLE"/>
    <property type="match status" value="1"/>
</dbReference>
<dbReference type="PROSITE" id="PS51155">
    <property type="entry name" value="CHIT_BIND_RR_2"/>
    <property type="match status" value="1"/>
</dbReference>
<evidence type="ECO:0000256" key="4">
    <source>
        <dbReference type="SAM" id="SignalP"/>
    </source>
</evidence>
<dbReference type="GO" id="GO:0031012">
    <property type="term" value="C:extracellular matrix"/>
    <property type="evidence" value="ECO:0007669"/>
    <property type="project" value="TreeGrafter"/>
</dbReference>
<proteinExistence type="predicted"/>
<dbReference type="EMBL" id="CAJOBZ010000035">
    <property type="protein sequence ID" value="CAF4898542.1"/>
    <property type="molecule type" value="Genomic_DNA"/>
</dbReference>
<feature type="signal peptide" evidence="4">
    <location>
        <begin position="1"/>
        <end position="17"/>
    </location>
</feature>
<sequence length="135" mass="15255">MFSKVLCFVSVIAAVFGNYIPSHGAESEARLIKYDGHPEVVPVGGYHGHGHQIDYHTHPKYEFDYKVVDHHTGDIKSQQEHRDGDVVRGAYALHQPNGLERIVNYYSDDHSGFHADVKYGTHHVVPHHAPHGHYL</sequence>
<reference evidence="5" key="1">
    <citation type="submission" date="2021-02" db="EMBL/GenBank/DDBJ databases">
        <authorList>
            <person name="Steward A R."/>
        </authorList>
    </citation>
    <scope>NUCLEOTIDE SEQUENCE</scope>
</reference>
<accession>A0A821V089</accession>
<dbReference type="Pfam" id="PF00379">
    <property type="entry name" value="Chitin_bind_4"/>
    <property type="match status" value="1"/>
</dbReference>
<dbReference type="InterPro" id="IPR000618">
    <property type="entry name" value="Insect_cuticle"/>
</dbReference>
<evidence type="ECO:0000313" key="5">
    <source>
        <dbReference type="EMBL" id="CAF4898542.1"/>
    </source>
</evidence>
<dbReference type="InterPro" id="IPR051217">
    <property type="entry name" value="Insect_Cuticle_Struc_Prot"/>
</dbReference>
<evidence type="ECO:0000313" key="6">
    <source>
        <dbReference type="Proteomes" id="UP000663880"/>
    </source>
</evidence>
<dbReference type="AlphaFoldDB" id="A0A821V089"/>
<evidence type="ECO:0000256" key="1">
    <source>
        <dbReference type="ARBA" id="ARBA00022460"/>
    </source>
</evidence>
<dbReference type="Proteomes" id="UP000663880">
    <property type="component" value="Unassembled WGS sequence"/>
</dbReference>
<protein>
    <submittedName>
        <fullName evidence="5">Uncharacterized protein</fullName>
    </submittedName>
</protein>
<dbReference type="GO" id="GO:0005615">
    <property type="term" value="C:extracellular space"/>
    <property type="evidence" value="ECO:0007669"/>
    <property type="project" value="TreeGrafter"/>
</dbReference>
<keyword evidence="2 4" id="KW-0732">Signal</keyword>
<keyword evidence="6" id="KW-1185">Reference proteome</keyword>
<organism evidence="5 6">
    <name type="scientific">Pieris macdunnoughi</name>
    <dbReference type="NCBI Taxonomy" id="345717"/>
    <lineage>
        <taxon>Eukaryota</taxon>
        <taxon>Metazoa</taxon>
        <taxon>Ecdysozoa</taxon>
        <taxon>Arthropoda</taxon>
        <taxon>Hexapoda</taxon>
        <taxon>Insecta</taxon>
        <taxon>Pterygota</taxon>
        <taxon>Neoptera</taxon>
        <taxon>Endopterygota</taxon>
        <taxon>Lepidoptera</taxon>
        <taxon>Glossata</taxon>
        <taxon>Ditrysia</taxon>
        <taxon>Papilionoidea</taxon>
        <taxon>Pieridae</taxon>
        <taxon>Pierinae</taxon>
        <taxon>Pieris</taxon>
    </lineage>
</organism>
<gene>
    <name evidence="5" type="ORF">PMACD_LOCUS11083</name>
</gene>
<comment type="caution">
    <text evidence="5">The sequence shown here is derived from an EMBL/GenBank/DDBJ whole genome shotgun (WGS) entry which is preliminary data.</text>
</comment>
<name>A0A821V089_9NEOP</name>
<evidence type="ECO:0000256" key="2">
    <source>
        <dbReference type="ARBA" id="ARBA00022729"/>
    </source>
</evidence>